<dbReference type="Proteomes" id="UP000000333">
    <property type="component" value="Chromosome"/>
</dbReference>
<name>E1QXK8_OLSUV</name>
<protein>
    <recommendedName>
        <fullName evidence="1">BFN domain-containing protein</fullName>
    </recommendedName>
</protein>
<gene>
    <name evidence="2" type="ordered locus">Olsu_1773</name>
</gene>
<dbReference type="Pfam" id="PF02577">
    <property type="entry name" value="BFN_dom"/>
    <property type="match status" value="1"/>
</dbReference>
<proteinExistence type="predicted"/>
<evidence type="ECO:0000313" key="3">
    <source>
        <dbReference type="Proteomes" id="UP000000333"/>
    </source>
</evidence>
<dbReference type="Gene3D" id="3.10.690.10">
    <property type="entry name" value="Bifunctional nuclease domain"/>
    <property type="match status" value="1"/>
</dbReference>
<dbReference type="OrthoDB" id="9788698at2"/>
<dbReference type="InterPro" id="IPR036104">
    <property type="entry name" value="BFN_sf"/>
</dbReference>
<sequence length="167" mass="18062">MVRMDIQTVVVGGGPVTSLVVLRPRSPQANESAPRLPIRIGPIEAMSISMGVDGSSQGRPMTHDLLLDTITSLGAHLDDIEIVGVEGTTFFARLVATTELGRRVSVDARPSDAIALAVRAHVPIFADEAVVEKAAMPDFGSVERDERQVEIERFHDFVESLSPEDFD</sequence>
<accession>E1QXK8</accession>
<dbReference type="InterPro" id="IPR003729">
    <property type="entry name" value="Bi_nuclease_dom"/>
</dbReference>
<evidence type="ECO:0000313" key="2">
    <source>
        <dbReference type="EMBL" id="ADK68861.1"/>
    </source>
</evidence>
<feature type="domain" description="BFN" evidence="1">
    <location>
        <begin position="1"/>
        <end position="138"/>
    </location>
</feature>
<dbReference type="PROSITE" id="PS51658">
    <property type="entry name" value="BFN"/>
    <property type="match status" value="1"/>
</dbReference>
<dbReference type="EMBL" id="CP002106">
    <property type="protein sequence ID" value="ADK68861.1"/>
    <property type="molecule type" value="Genomic_DNA"/>
</dbReference>
<reference evidence="2 3" key="1">
    <citation type="journal article" date="2010" name="Stand. Genomic Sci.">
        <title>Complete genome sequence of Olsenella uli type strain (VPI D76D-27C).</title>
        <authorList>
            <person name="Goker M."/>
            <person name="Held B."/>
            <person name="Lucas S."/>
            <person name="Nolan M."/>
            <person name="Yasawong M."/>
            <person name="Glavina Del Rio T."/>
            <person name="Tice H."/>
            <person name="Cheng J.F."/>
            <person name="Bruce D."/>
            <person name="Detter J.C."/>
            <person name="Tapia R."/>
            <person name="Han C."/>
            <person name="Goodwin L."/>
            <person name="Pitluck S."/>
            <person name="Liolios K."/>
            <person name="Ivanova N."/>
            <person name="Mavromatis K."/>
            <person name="Mikhailova N."/>
            <person name="Pati A."/>
            <person name="Chen A."/>
            <person name="Palaniappan K."/>
            <person name="Land M."/>
            <person name="Hauser L."/>
            <person name="Chang Y.J."/>
            <person name="Jeffries C.D."/>
            <person name="Rohde M."/>
            <person name="Sikorski J."/>
            <person name="Pukall R."/>
            <person name="Woyke T."/>
            <person name="Bristow J."/>
            <person name="Eisen J.A."/>
            <person name="Markowitz V."/>
            <person name="Hugenholtz P."/>
            <person name="Kyrpides N.C."/>
            <person name="Klenk H.P."/>
            <person name="Lapidus A."/>
        </authorList>
    </citation>
    <scope>NUCLEOTIDE SEQUENCE [LARGE SCALE GENOMIC DNA]</scope>
    <source>
        <strain evidence="3">ATCC 49627 / DSM 7084 / CIP 109912 / JCM 12494 / NCIMB 702895 / VPI D76D-27C</strain>
    </source>
</reference>
<dbReference type="PATRIC" id="fig|633147.7.peg.1480"/>
<dbReference type="PANTHER" id="PTHR15160">
    <property type="entry name" value="VON HIPPEL-LINDAU PROTEIN"/>
    <property type="match status" value="1"/>
</dbReference>
<dbReference type="GO" id="GO:0004518">
    <property type="term" value="F:nuclease activity"/>
    <property type="evidence" value="ECO:0007669"/>
    <property type="project" value="InterPro"/>
</dbReference>
<dbReference type="HOGENOM" id="CLU_096111_3_0_11"/>
<dbReference type="SUPFAM" id="SSF103256">
    <property type="entry name" value="Hypothetical protein TM0160"/>
    <property type="match status" value="1"/>
</dbReference>
<evidence type="ECO:0000259" key="1">
    <source>
        <dbReference type="PROSITE" id="PS51658"/>
    </source>
</evidence>
<dbReference type="AlphaFoldDB" id="E1QXK8"/>
<keyword evidence="3" id="KW-1185">Reference proteome</keyword>
<organism evidence="2 3">
    <name type="scientific">Olsenella uli (strain ATCC 49627 / DSM 7084 / CCUG 31166 / CIP 109912 / JCM 12494 / LMG 11480 / NCIMB 702895 / VPI D76D-27C)</name>
    <name type="common">Lactobacillus uli</name>
    <dbReference type="NCBI Taxonomy" id="633147"/>
    <lineage>
        <taxon>Bacteria</taxon>
        <taxon>Bacillati</taxon>
        <taxon>Actinomycetota</taxon>
        <taxon>Coriobacteriia</taxon>
        <taxon>Coriobacteriales</taxon>
        <taxon>Atopobiaceae</taxon>
        <taxon>Olsenella</taxon>
    </lineage>
</organism>
<dbReference type="eggNOG" id="COG1259">
    <property type="taxonomic scope" value="Bacteria"/>
</dbReference>
<dbReference type="KEGG" id="ols:Olsu_1773"/>
<dbReference type="PANTHER" id="PTHR15160:SF1">
    <property type="entry name" value="VON HIPPEL-LINDAU DISEASE TUMOR SUPPRESSOR"/>
    <property type="match status" value="1"/>
</dbReference>